<dbReference type="GO" id="GO:0006364">
    <property type="term" value="P:rRNA processing"/>
    <property type="evidence" value="ECO:0007669"/>
    <property type="project" value="UniProtKB-KW"/>
</dbReference>
<dbReference type="Pfam" id="PF10273">
    <property type="entry name" value="WGG"/>
    <property type="match status" value="1"/>
</dbReference>
<dbReference type="InterPro" id="IPR019398">
    <property type="entry name" value="Pre-rRNA_process_TSR2"/>
</dbReference>
<evidence type="ECO:0000256" key="1">
    <source>
        <dbReference type="ARBA" id="ARBA00002210"/>
    </source>
</evidence>
<evidence type="ECO:0000256" key="5">
    <source>
        <dbReference type="SAM" id="MobiDB-lite"/>
    </source>
</evidence>
<evidence type="ECO:0000256" key="3">
    <source>
        <dbReference type="ARBA" id="ARBA00017551"/>
    </source>
</evidence>
<comment type="function">
    <text evidence="1">May be involved in 20S pre-rRNA processing.</text>
</comment>
<sequence length="150" mass="17153">MDSPYFSEIVQRLLKSWPAVDLAMKEMSGGFETIEKFEDLIEVILKFFRSRKARIYDLEDLLESTMDEKLNILVDDGSCQLIAEELFEAYEECMEGNGSDFLQEVKRKLGAVVPIIKRENLESSDESDSHDDVDNSILSNSAHAPNTFNY</sequence>
<name>A0A6B2FXD0_MYXSQ</name>
<evidence type="ECO:0000256" key="2">
    <source>
        <dbReference type="ARBA" id="ARBA00006524"/>
    </source>
</evidence>
<keyword evidence="4" id="KW-0698">rRNA processing</keyword>
<comment type="similarity">
    <text evidence="2">Belongs to the TSR2 family.</text>
</comment>
<proteinExistence type="inferred from homology"/>
<dbReference type="PANTHER" id="PTHR21250">
    <property type="entry name" value="PRE-RRNA-PROCESSING PROTEIN TSR2 HOMOLOG"/>
    <property type="match status" value="1"/>
</dbReference>
<dbReference type="AlphaFoldDB" id="A0A6B2FXD0"/>
<dbReference type="EMBL" id="GHBR01000469">
    <property type="protein sequence ID" value="NDJ96027.1"/>
    <property type="molecule type" value="Transcribed_RNA"/>
</dbReference>
<feature type="region of interest" description="Disordered" evidence="5">
    <location>
        <begin position="122"/>
        <end position="150"/>
    </location>
</feature>
<protein>
    <recommendedName>
        <fullName evidence="3">Pre-rRNA-processing protein TSR2 homolog</fullName>
    </recommendedName>
</protein>
<reference evidence="6" key="1">
    <citation type="submission" date="2018-11" db="EMBL/GenBank/DDBJ databases">
        <title>Myxobolus squamalis genome and transcriptome.</title>
        <authorList>
            <person name="Yahalomi D."/>
            <person name="Atkinson S.D."/>
            <person name="Neuhof M."/>
            <person name="Chang E.S."/>
            <person name="Philippe H."/>
            <person name="Cartwright P."/>
            <person name="Bartholomew J.L."/>
            <person name="Huchon D."/>
        </authorList>
    </citation>
    <scope>NUCLEOTIDE SEQUENCE</scope>
    <source>
        <strain evidence="6">71B08</strain>
        <tissue evidence="6">Whole</tissue>
    </source>
</reference>
<feature type="compositionally biased region" description="Acidic residues" evidence="5">
    <location>
        <begin position="122"/>
        <end position="131"/>
    </location>
</feature>
<evidence type="ECO:0000313" key="6">
    <source>
        <dbReference type="EMBL" id="NDJ96027.1"/>
    </source>
</evidence>
<feature type="compositionally biased region" description="Polar residues" evidence="5">
    <location>
        <begin position="137"/>
        <end position="150"/>
    </location>
</feature>
<evidence type="ECO:0000256" key="4">
    <source>
        <dbReference type="ARBA" id="ARBA00022552"/>
    </source>
</evidence>
<accession>A0A6B2FXD0</accession>
<organism evidence="6">
    <name type="scientific">Myxobolus squamalis</name>
    <name type="common">Myxosporean</name>
    <dbReference type="NCBI Taxonomy" id="59785"/>
    <lineage>
        <taxon>Eukaryota</taxon>
        <taxon>Metazoa</taxon>
        <taxon>Cnidaria</taxon>
        <taxon>Myxozoa</taxon>
        <taxon>Myxosporea</taxon>
        <taxon>Bivalvulida</taxon>
        <taxon>Platysporina</taxon>
        <taxon>Myxobolidae</taxon>
        <taxon>Myxobolus</taxon>
    </lineage>
</organism>